<gene>
    <name evidence="2" type="ORF">E9677_12465</name>
</gene>
<accession>A0ABY2QSZ8</accession>
<name>A0ABY2QSZ8_9HYPH</name>
<evidence type="ECO:0000256" key="1">
    <source>
        <dbReference type="SAM" id="Phobius"/>
    </source>
</evidence>
<comment type="caution">
    <text evidence="2">The sequence shown here is derived from an EMBL/GenBank/DDBJ whole genome shotgun (WGS) entry which is preliminary data.</text>
</comment>
<organism evidence="2 3">
    <name type="scientific">Rhizobium rhizophilum</name>
    <dbReference type="NCBI Taxonomy" id="1850373"/>
    <lineage>
        <taxon>Bacteria</taxon>
        <taxon>Pseudomonadati</taxon>
        <taxon>Pseudomonadota</taxon>
        <taxon>Alphaproteobacteria</taxon>
        <taxon>Hyphomicrobiales</taxon>
        <taxon>Rhizobiaceae</taxon>
        <taxon>Rhizobium/Agrobacterium group</taxon>
        <taxon>Rhizobium</taxon>
    </lineage>
</organism>
<protein>
    <recommendedName>
        <fullName evidence="4">Holin of 3TMs, for gene-transfer release</fullName>
    </recommendedName>
</protein>
<keyword evidence="3" id="KW-1185">Reference proteome</keyword>
<dbReference type="Pfam" id="PF11351">
    <property type="entry name" value="GTA_holin_3TM"/>
    <property type="match status" value="1"/>
</dbReference>
<evidence type="ECO:0008006" key="4">
    <source>
        <dbReference type="Google" id="ProtNLM"/>
    </source>
</evidence>
<feature type="transmembrane region" description="Helical" evidence="1">
    <location>
        <begin position="146"/>
        <end position="167"/>
    </location>
</feature>
<reference evidence="2 3" key="1">
    <citation type="submission" date="2019-04" db="EMBL/GenBank/DDBJ databases">
        <title>Genome sequence of strain 7209-2.</title>
        <authorList>
            <person name="Gao J."/>
            <person name="Sun J."/>
        </authorList>
    </citation>
    <scope>NUCLEOTIDE SEQUENCE [LARGE SCALE GENOMIC DNA]</scope>
    <source>
        <strain evidence="2 3">7209-2</strain>
    </source>
</reference>
<keyword evidence="1" id="KW-1133">Transmembrane helix</keyword>
<proteinExistence type="predicted"/>
<feature type="transmembrane region" description="Helical" evidence="1">
    <location>
        <begin position="110"/>
        <end position="134"/>
    </location>
</feature>
<sequence>MMSILTSVLIEVAARIGAPLVKALLEKHVGGIAGEAGGAVIDAIAKQAGVQPEQLPQLPADRLERAIEEVEESPDLILAQARSQELGNELMLAEMQKEHWFGWAWRPAGMWLMLACVAWLMIVLPVVNAILWALVPGIQIEAGIDLANFFGIFTIYTSLYMGGHTVMKAVEKAKRS</sequence>
<dbReference type="Proteomes" id="UP000309667">
    <property type="component" value="Unassembled WGS sequence"/>
</dbReference>
<dbReference type="RefSeq" id="WP_136558427.1">
    <property type="nucleotide sequence ID" value="NZ_STGT01000003.1"/>
</dbReference>
<keyword evidence="1" id="KW-0472">Membrane</keyword>
<dbReference type="InterPro" id="IPR021497">
    <property type="entry name" value="GTA_holin_3TM"/>
</dbReference>
<evidence type="ECO:0000313" key="2">
    <source>
        <dbReference type="EMBL" id="THV13719.1"/>
    </source>
</evidence>
<dbReference type="EMBL" id="STGT01000003">
    <property type="protein sequence ID" value="THV13719.1"/>
    <property type="molecule type" value="Genomic_DNA"/>
</dbReference>
<evidence type="ECO:0000313" key="3">
    <source>
        <dbReference type="Proteomes" id="UP000309667"/>
    </source>
</evidence>
<keyword evidence="1" id="KW-0812">Transmembrane</keyword>